<sequence>MMEAVISIAMPENWITDVVEKYPSVIRVIDSKTGSSQEVRDLVQIEVENEGDLQKVIDQIRNNPNIFNVDISALDKSKVLAAFSTCHCVVCKLLAGSDCFLTGSTTTKEGRTRWTLLVTEREALQNLITELAACNADPQLVKITEIKTEDELTMRQEQITRMAFERGYFDFPRKTDLKELADIFGISTSTLSEILRKGQRRIMAGYFTEHRQY</sequence>
<dbReference type="EMBL" id="LVVT01000007">
    <property type="protein sequence ID" value="TQS83960.1"/>
    <property type="molecule type" value="Genomic_DNA"/>
</dbReference>
<dbReference type="PANTHER" id="PTHR34236">
    <property type="entry name" value="DIMETHYL SULFOXIDE REDUCTASE TRANSCRIPTIONAL ACTIVATOR"/>
    <property type="match status" value="1"/>
</dbReference>
<dbReference type="InterPro" id="IPR007050">
    <property type="entry name" value="HTH_bacterioopsin"/>
</dbReference>
<dbReference type="RefSeq" id="WP_400194525.1">
    <property type="nucleotide sequence ID" value="NZ_CAYAYE010000042.1"/>
</dbReference>
<organism evidence="2 3">
    <name type="scientific">Candidatus Methanomassiliicoccus intestinalis</name>
    <dbReference type="NCBI Taxonomy" id="1406512"/>
    <lineage>
        <taxon>Archaea</taxon>
        <taxon>Methanobacteriati</taxon>
        <taxon>Thermoplasmatota</taxon>
        <taxon>Thermoplasmata</taxon>
        <taxon>Methanomassiliicoccales</taxon>
        <taxon>Methanomassiliicoccaceae</taxon>
        <taxon>Methanomassiliicoccus</taxon>
    </lineage>
</organism>
<proteinExistence type="predicted"/>
<gene>
    <name evidence="2" type="ORF">A3207_06445</name>
</gene>
<reference evidence="2" key="1">
    <citation type="submission" date="2016-03" db="EMBL/GenBank/DDBJ databases">
        <authorList>
            <person name="Borrel G."/>
            <person name="Mccann A."/>
            <person name="O'Toole P.W."/>
        </authorList>
    </citation>
    <scope>NUCLEOTIDE SEQUENCE</scope>
    <source>
        <strain evidence="2">183</strain>
    </source>
</reference>
<dbReference type="Proteomes" id="UP000752814">
    <property type="component" value="Unassembled WGS sequence"/>
</dbReference>
<dbReference type="Pfam" id="PF04967">
    <property type="entry name" value="HTH_10"/>
    <property type="match status" value="1"/>
</dbReference>
<accession>A0A8J8TDP9</accession>
<dbReference type="AlphaFoldDB" id="A0A8J8TDP9"/>
<dbReference type="PANTHER" id="PTHR34236:SF1">
    <property type="entry name" value="DIMETHYL SULFOXIDE REDUCTASE TRANSCRIPTIONAL ACTIVATOR"/>
    <property type="match status" value="1"/>
</dbReference>
<feature type="domain" description="HTH bat-type" evidence="1">
    <location>
        <begin position="152"/>
        <end position="204"/>
    </location>
</feature>
<evidence type="ECO:0000313" key="3">
    <source>
        <dbReference type="Proteomes" id="UP000752814"/>
    </source>
</evidence>
<comment type="caution">
    <text evidence="2">The sequence shown here is derived from an EMBL/GenBank/DDBJ whole genome shotgun (WGS) entry which is preliminary data.</text>
</comment>
<name>A0A8J8TDP9_9ARCH</name>
<evidence type="ECO:0000313" key="2">
    <source>
        <dbReference type="EMBL" id="TQS83960.1"/>
    </source>
</evidence>
<protein>
    <recommendedName>
        <fullName evidence="1">HTH bat-type domain-containing protein</fullName>
    </recommendedName>
</protein>
<evidence type="ECO:0000259" key="1">
    <source>
        <dbReference type="Pfam" id="PF04967"/>
    </source>
</evidence>